<dbReference type="AlphaFoldDB" id="A0A5B8CV12"/>
<dbReference type="EMBL" id="CP040946">
    <property type="protein sequence ID" value="QDC45151.1"/>
    <property type="molecule type" value="Genomic_DNA"/>
</dbReference>
<dbReference type="InterPro" id="IPR004107">
    <property type="entry name" value="Integrase_SAM-like_N"/>
</dbReference>
<dbReference type="InterPro" id="IPR013762">
    <property type="entry name" value="Integrase-like_cat_sf"/>
</dbReference>
<dbReference type="GO" id="GO:0015074">
    <property type="term" value="P:DNA integration"/>
    <property type="evidence" value="ECO:0007669"/>
    <property type="project" value="InterPro"/>
</dbReference>
<dbReference type="Gene3D" id="1.10.443.10">
    <property type="entry name" value="Intergrase catalytic core"/>
    <property type="match status" value="1"/>
</dbReference>
<comment type="similarity">
    <text evidence="1">Belongs to the phD/YefM antitoxin family.</text>
</comment>
<dbReference type="InterPro" id="IPR036165">
    <property type="entry name" value="YefM-like_sf"/>
</dbReference>
<reference evidence="6" key="1">
    <citation type="journal article" date="2019" name="ISME J.">
        <title>Evolution in action: habitat transition from sediment to the pelagial leads to genome streamlining in Methylophilaceae.</title>
        <authorList>
            <person name="Salcher M."/>
            <person name="Schaefle D."/>
            <person name="Kaspar M."/>
            <person name="Neuenschwander S.M."/>
            <person name="Ghai R."/>
        </authorList>
    </citation>
    <scope>NUCLEOTIDE SEQUENCE [LARGE SCALE GENOMIC DNA]</scope>
    <source>
        <strain evidence="6">MMS-M-51</strain>
    </source>
</reference>
<dbReference type="Gene3D" id="1.10.150.130">
    <property type="match status" value="1"/>
</dbReference>
<evidence type="ECO:0000313" key="5">
    <source>
        <dbReference type="EMBL" id="QDC45151.1"/>
    </source>
</evidence>
<dbReference type="RefSeq" id="WP_140004475.1">
    <property type="nucleotide sequence ID" value="NZ_CP040946.1"/>
</dbReference>
<dbReference type="SUPFAM" id="SSF56349">
    <property type="entry name" value="DNA breaking-rejoining enzymes"/>
    <property type="match status" value="1"/>
</dbReference>
<protein>
    <recommendedName>
        <fullName evidence="4">Integrase SAM-like N-terminal domain-containing protein</fullName>
    </recommendedName>
</protein>
<evidence type="ECO:0000256" key="2">
    <source>
        <dbReference type="ARBA" id="ARBA00023125"/>
    </source>
</evidence>
<dbReference type="GO" id="GO:0006310">
    <property type="term" value="P:DNA recombination"/>
    <property type="evidence" value="ECO:0007669"/>
    <property type="project" value="UniProtKB-KW"/>
</dbReference>
<evidence type="ECO:0000256" key="1">
    <source>
        <dbReference type="ARBA" id="ARBA00009981"/>
    </source>
</evidence>
<dbReference type="SUPFAM" id="SSF143120">
    <property type="entry name" value="YefM-like"/>
    <property type="match status" value="1"/>
</dbReference>
<evidence type="ECO:0000313" key="6">
    <source>
        <dbReference type="Proteomes" id="UP000311008"/>
    </source>
</evidence>
<keyword evidence="3" id="KW-0233">DNA recombination</keyword>
<dbReference type="KEGG" id="mmec:FIU01_11910"/>
<keyword evidence="6" id="KW-1185">Reference proteome</keyword>
<proteinExistence type="inferred from homology"/>
<dbReference type="OrthoDB" id="8875502at2"/>
<gene>
    <name evidence="5" type="ORF">FIU01_11910</name>
</gene>
<evidence type="ECO:0000259" key="4">
    <source>
        <dbReference type="Pfam" id="PF14659"/>
    </source>
</evidence>
<dbReference type="Pfam" id="PF14659">
    <property type="entry name" value="Phage_int_SAM_3"/>
    <property type="match status" value="1"/>
</dbReference>
<feature type="domain" description="Integrase SAM-like N-terminal" evidence="4">
    <location>
        <begin position="89"/>
        <end position="131"/>
    </location>
</feature>
<dbReference type="InterPro" id="IPR010998">
    <property type="entry name" value="Integrase_recombinase_N"/>
</dbReference>
<sequence>MRGALLQKIVSLDEFLNHPGQVQTMAHGQPVVVVNQDKPLFYLLTPDDLTAMIGNAHEVNSPLNHALVKSIGDYTNDLIQNAQSRYKRNILSKKSVDILSYRIKKHILPFFKTLAISDINTKVLANFVDYLNEAEIGNVAIAQYLMIVKMALQASQRQGHLDTLPEFPSITSKRQSRGAFTLQEYALLLRTAWRMREQTFNFQNVLHLNAMGLDKRLLTMRKEMYYLISFMVNSFVRPSDIKVMKHMHVKRIERAQTYLRLSLPETKGHDAPIVTLRQAVNVYEKLHKDAKARGYGKPDDYVFLPEIKNRDYAMRILGFLFNWLLFETDLKQGPHGIGRTLYSLRHTAITFRLLYGQGIDMLTLARNARTSVSMIEKHYASTLSGEMNISLLQSKRMQKHV</sequence>
<name>A0A5B8CV12_9PROT</name>
<organism evidence="5 6">
    <name type="scientific">Methylophilus medardicus</name>
    <dbReference type="NCBI Taxonomy" id="2588534"/>
    <lineage>
        <taxon>Bacteria</taxon>
        <taxon>Pseudomonadati</taxon>
        <taxon>Pseudomonadota</taxon>
        <taxon>Betaproteobacteria</taxon>
        <taxon>Nitrosomonadales</taxon>
        <taxon>Methylophilaceae</taxon>
        <taxon>Methylophilus</taxon>
    </lineage>
</organism>
<keyword evidence="2" id="KW-0238">DNA-binding</keyword>
<evidence type="ECO:0000256" key="3">
    <source>
        <dbReference type="ARBA" id="ARBA00023172"/>
    </source>
</evidence>
<dbReference type="GO" id="GO:0003677">
    <property type="term" value="F:DNA binding"/>
    <property type="evidence" value="ECO:0007669"/>
    <property type="project" value="UniProtKB-KW"/>
</dbReference>
<dbReference type="Proteomes" id="UP000311008">
    <property type="component" value="Chromosome"/>
</dbReference>
<accession>A0A5B8CV12</accession>
<dbReference type="InterPro" id="IPR011010">
    <property type="entry name" value="DNA_brk_join_enz"/>
</dbReference>